<accession>A0ABT7E267</accession>
<evidence type="ECO:0000313" key="3">
    <source>
        <dbReference type="Proteomes" id="UP001172778"/>
    </source>
</evidence>
<dbReference type="Proteomes" id="UP001172778">
    <property type="component" value="Unassembled WGS sequence"/>
</dbReference>
<name>A0ABT7E267_9NEIS</name>
<gene>
    <name evidence="2" type="ORF">PZA18_20395</name>
</gene>
<evidence type="ECO:0000313" key="2">
    <source>
        <dbReference type="EMBL" id="MDK2126403.1"/>
    </source>
</evidence>
<keyword evidence="1" id="KW-0472">Membrane</keyword>
<comment type="caution">
    <text evidence="2">The sequence shown here is derived from an EMBL/GenBank/DDBJ whole genome shotgun (WGS) entry which is preliminary data.</text>
</comment>
<keyword evidence="1" id="KW-1133">Transmembrane helix</keyword>
<dbReference type="EMBL" id="JARRAF010000037">
    <property type="protein sequence ID" value="MDK2126403.1"/>
    <property type="molecule type" value="Genomic_DNA"/>
</dbReference>
<organism evidence="2 3">
    <name type="scientific">Parachitinimonas caeni</name>
    <dbReference type="NCBI Taxonomy" id="3031301"/>
    <lineage>
        <taxon>Bacteria</taxon>
        <taxon>Pseudomonadati</taxon>
        <taxon>Pseudomonadota</taxon>
        <taxon>Betaproteobacteria</taxon>
        <taxon>Neisseriales</taxon>
        <taxon>Chitinibacteraceae</taxon>
        <taxon>Parachitinimonas</taxon>
    </lineage>
</organism>
<proteinExistence type="predicted"/>
<feature type="transmembrane region" description="Helical" evidence="1">
    <location>
        <begin position="127"/>
        <end position="151"/>
    </location>
</feature>
<reference evidence="2" key="1">
    <citation type="submission" date="2023-03" db="EMBL/GenBank/DDBJ databases">
        <title>Chitinimonas shenzhenensis gen. nov., sp. nov., a novel member of family Burkholderiaceae isolated from activated sludge collected in Shen Zhen, China.</title>
        <authorList>
            <person name="Wang X."/>
        </authorList>
    </citation>
    <scope>NUCLEOTIDE SEQUENCE</scope>
    <source>
        <strain evidence="2">DQS-5</strain>
    </source>
</reference>
<keyword evidence="3" id="KW-1185">Reference proteome</keyword>
<sequence>MLQLAAVRFTLGLSFMRMNGWYRLWVVAAIIWFCLISIGAWYLRPKPESISHRKEFLAAVSPTSAMHQCSWTTAQQDCEKEAKVVVQMPNGYNVLLAVDDKENGLSVVRSYWRAVQNEAWKQQKQTALCALGIWLIPSIAALLVGHGVAWVRRGFQGR</sequence>
<evidence type="ECO:0000256" key="1">
    <source>
        <dbReference type="SAM" id="Phobius"/>
    </source>
</evidence>
<keyword evidence="1" id="KW-0812">Transmembrane</keyword>
<dbReference type="RefSeq" id="WP_284102722.1">
    <property type="nucleotide sequence ID" value="NZ_JARRAF010000037.1"/>
</dbReference>
<feature type="transmembrane region" description="Helical" evidence="1">
    <location>
        <begin position="20"/>
        <end position="43"/>
    </location>
</feature>
<protein>
    <submittedName>
        <fullName evidence="2">Uncharacterized protein</fullName>
    </submittedName>
</protein>